<dbReference type="GeneID" id="28988525"/>
<dbReference type="GO" id="GO:0016887">
    <property type="term" value="F:ATP hydrolysis activity"/>
    <property type="evidence" value="ECO:0007669"/>
    <property type="project" value="InterPro"/>
</dbReference>
<gene>
    <name evidence="2" type="ORF">PHYBLDRAFT_101035</name>
</gene>
<dbReference type="STRING" id="763407.A0A167M9L1"/>
<reference evidence="3" key="1">
    <citation type="submission" date="2015-06" db="EMBL/GenBank/DDBJ databases">
        <title>Expansion of signal transduction pathways in fungi by whole-genome duplication.</title>
        <authorList>
            <consortium name="DOE Joint Genome Institute"/>
            <person name="Corrochano L.M."/>
            <person name="Kuo A."/>
            <person name="Marcet-Houben M."/>
            <person name="Polaino S."/>
            <person name="Salamov A."/>
            <person name="Villalobos J.M."/>
            <person name="Alvarez M.I."/>
            <person name="Avalos J."/>
            <person name="Benito E.P."/>
            <person name="Benoit I."/>
            <person name="Burger G."/>
            <person name="Camino L.P."/>
            <person name="Canovas D."/>
            <person name="Cerda-Olmedo E."/>
            <person name="Cheng J.-F."/>
            <person name="Dominguez A."/>
            <person name="Elias M."/>
            <person name="Eslava A.P."/>
            <person name="Glaser F."/>
            <person name="Grimwood J."/>
            <person name="Gutierrez G."/>
            <person name="Heitman J."/>
            <person name="Henrissat B."/>
            <person name="Iturriaga E.A."/>
            <person name="Lang B.F."/>
            <person name="Lavin J.L."/>
            <person name="Lee S."/>
            <person name="Li W."/>
            <person name="Lindquist E."/>
            <person name="Lopez-Garcia S."/>
            <person name="Luque E.M."/>
            <person name="Marcos A.T."/>
            <person name="Martin J."/>
            <person name="McCluskey K."/>
            <person name="Medina H.R."/>
            <person name="Miralles-Duran A."/>
            <person name="Miyazaki A."/>
            <person name="Munoz-Torres E."/>
            <person name="Oguiza J.A."/>
            <person name="Ohm R."/>
            <person name="Olmedo M."/>
            <person name="Orejas M."/>
            <person name="Ortiz-Castellanos L."/>
            <person name="Pisabarro A.G."/>
            <person name="Rodriguez-Romero J."/>
            <person name="Ruiz-Herrera J."/>
            <person name="Ruiz-Vazquez R."/>
            <person name="Sanz C."/>
            <person name="Schackwitz W."/>
            <person name="Schmutz J."/>
            <person name="Shahriari M."/>
            <person name="Shelest E."/>
            <person name="Silva-Franco F."/>
            <person name="Soanes D."/>
            <person name="Syed K."/>
            <person name="Tagua V.G."/>
            <person name="Talbot N.J."/>
            <person name="Thon M."/>
            <person name="De vries R.P."/>
            <person name="Wiebenga A."/>
            <person name="Yadav J.S."/>
            <person name="Braun E.L."/>
            <person name="Baker S."/>
            <person name="Garre V."/>
            <person name="Horwitz B."/>
            <person name="Torres-Martinez S."/>
            <person name="Idnurm A."/>
            <person name="Herrera-Estrella A."/>
            <person name="Gabaldon T."/>
            <person name="Grigoriev I.V."/>
        </authorList>
    </citation>
    <scope>NUCLEOTIDE SEQUENCE [LARGE SCALE GENOMIC DNA]</scope>
    <source>
        <strain evidence="3">NRRL 1555(-)</strain>
    </source>
</reference>
<evidence type="ECO:0000313" key="2">
    <source>
        <dbReference type="EMBL" id="OAD72207.1"/>
    </source>
</evidence>
<accession>A0A167M9L1</accession>
<dbReference type="GO" id="GO:0006298">
    <property type="term" value="P:mismatch repair"/>
    <property type="evidence" value="ECO:0007669"/>
    <property type="project" value="InterPro"/>
</dbReference>
<organism evidence="2 3">
    <name type="scientific">Phycomyces blakesleeanus (strain ATCC 8743b / DSM 1359 / FGSC 10004 / NBRC 33097 / NRRL 1555)</name>
    <dbReference type="NCBI Taxonomy" id="763407"/>
    <lineage>
        <taxon>Eukaryota</taxon>
        <taxon>Fungi</taxon>
        <taxon>Fungi incertae sedis</taxon>
        <taxon>Mucoromycota</taxon>
        <taxon>Mucoromycotina</taxon>
        <taxon>Mucoromycetes</taxon>
        <taxon>Mucorales</taxon>
        <taxon>Phycomycetaceae</taxon>
        <taxon>Phycomyces</taxon>
    </lineage>
</organism>
<dbReference type="Proteomes" id="UP000077315">
    <property type="component" value="Unassembled WGS sequence"/>
</dbReference>
<feature type="non-terminal residue" evidence="2">
    <location>
        <position position="1"/>
    </location>
</feature>
<dbReference type="SUPFAM" id="SSF118116">
    <property type="entry name" value="DNA mismatch repair protein MutL"/>
    <property type="match status" value="1"/>
</dbReference>
<evidence type="ECO:0000259" key="1">
    <source>
        <dbReference type="SMART" id="SM00853"/>
    </source>
</evidence>
<dbReference type="InParanoid" id="A0A167M9L1"/>
<dbReference type="PANTHER" id="PTHR10073">
    <property type="entry name" value="DNA MISMATCH REPAIR PROTEIN MLH, PMS, MUTL"/>
    <property type="match status" value="1"/>
</dbReference>
<dbReference type="RefSeq" id="XP_018290247.1">
    <property type="nucleotide sequence ID" value="XM_018427619.1"/>
</dbReference>
<dbReference type="InterPro" id="IPR042120">
    <property type="entry name" value="MutL_C_dimsub"/>
</dbReference>
<dbReference type="InterPro" id="IPR037198">
    <property type="entry name" value="MutL_C_sf"/>
</dbReference>
<dbReference type="FunFam" id="3.30.1370.100:FF:000001">
    <property type="entry name" value="Mismatch repair endonuclease pms1, putative"/>
    <property type="match status" value="1"/>
</dbReference>
<sequence length="218" mass="24809">SMDVLEGAGIENISDNQKAAYALSRTIEKTDFADMKILGQFNLGFIIVSLRNDLFIVDQHASDEKYNFETLQKETTIQCQRLIRPQIPSLTAADELVVMENIDILRANGFELEIHPENLPTDRIRIIAQPMNKSVLFDQQGMIELIYLLDDRPGEMVRCSRTRKIFASRACRSSVMIGDSLTKKKMIKIVQNMGTISQPWNCPHGRPTMRHLLTLSDI</sequence>
<feature type="domain" description="MutL C-terminal dimerisation" evidence="1">
    <location>
        <begin position="37"/>
        <end position="181"/>
    </location>
</feature>
<dbReference type="PANTHER" id="PTHR10073:SF52">
    <property type="entry name" value="MISMATCH REPAIR ENDONUCLEASE PMS2"/>
    <property type="match status" value="1"/>
</dbReference>
<protein>
    <recommendedName>
        <fullName evidence="1">MutL C-terminal dimerisation domain-containing protein</fullName>
    </recommendedName>
</protein>
<dbReference type="InterPro" id="IPR038973">
    <property type="entry name" value="MutL/Mlh/Pms-like"/>
</dbReference>
<dbReference type="OrthoDB" id="10263226at2759"/>
<feature type="non-terminal residue" evidence="2">
    <location>
        <position position="218"/>
    </location>
</feature>
<dbReference type="Gene3D" id="3.30.1370.100">
    <property type="entry name" value="MutL, C-terminal domain, regulatory subdomain"/>
    <property type="match status" value="1"/>
</dbReference>
<name>A0A167M9L1_PHYB8</name>
<dbReference type="VEuPathDB" id="FungiDB:PHYBLDRAFT_101035"/>
<dbReference type="GO" id="GO:0005524">
    <property type="term" value="F:ATP binding"/>
    <property type="evidence" value="ECO:0007669"/>
    <property type="project" value="InterPro"/>
</dbReference>
<dbReference type="InterPro" id="IPR042121">
    <property type="entry name" value="MutL_C_regsub"/>
</dbReference>
<dbReference type="InterPro" id="IPR014790">
    <property type="entry name" value="MutL_C"/>
</dbReference>
<dbReference type="GO" id="GO:0032389">
    <property type="term" value="C:MutLalpha complex"/>
    <property type="evidence" value="ECO:0007669"/>
    <property type="project" value="TreeGrafter"/>
</dbReference>
<dbReference type="AlphaFoldDB" id="A0A167M9L1"/>
<keyword evidence="3" id="KW-1185">Reference proteome</keyword>
<proteinExistence type="predicted"/>
<dbReference type="GO" id="GO:0140664">
    <property type="term" value="F:ATP-dependent DNA damage sensor activity"/>
    <property type="evidence" value="ECO:0007669"/>
    <property type="project" value="InterPro"/>
</dbReference>
<evidence type="ECO:0000313" key="3">
    <source>
        <dbReference type="Proteomes" id="UP000077315"/>
    </source>
</evidence>
<dbReference type="Gene3D" id="3.30.1540.20">
    <property type="entry name" value="MutL, C-terminal domain, dimerisation subdomain"/>
    <property type="match status" value="1"/>
</dbReference>
<dbReference type="EMBL" id="KV440984">
    <property type="protein sequence ID" value="OAD72207.1"/>
    <property type="molecule type" value="Genomic_DNA"/>
</dbReference>
<dbReference type="Pfam" id="PF08676">
    <property type="entry name" value="MutL_C"/>
    <property type="match status" value="1"/>
</dbReference>
<dbReference type="SMART" id="SM00853">
    <property type="entry name" value="MutL_C"/>
    <property type="match status" value="1"/>
</dbReference>